<sequence>MTLTRVAILWLSLLGVGCATTRAVRLDTGEGVLVVHASPKKVTPIEVNSAEFERVLVQLLLEMHLSVRTSAETSARFQRVSWGTTPRLEGADDDAWCSLQGEPAVCRALLDEGFSFLDASARRRMAISFAWDGVWAGVQDAVRDVVNPLTLKVMLSSAMAAYMFLVVAPEPLTKVVAIALTTYVIAYIGVDAFLNLVEGWRRLSADSERAVSFQELQEAGHRFGEVMGANGARVLILALTMALGGGAANMASKGPMLPGFARAALATETNAGFLMSAALSGGVRSISVSNGLLTVGLVPGAVAASAWDGARGSSVATSALGDGPGLKNVYNGVRSAPGYPPEFKALQNGTTRHRVANKDLLEKLRELEPGEWTKVYRDGWAGPDKVSLHYFESASGKVFNFKVKSGWSNP</sequence>
<dbReference type="HOGENOM" id="CLU_041667_0_0_7"/>
<feature type="transmembrane region" description="Helical" evidence="1">
    <location>
        <begin position="149"/>
        <end position="168"/>
    </location>
</feature>
<dbReference type="KEGG" id="msd:MYSTI_03561"/>
<organism evidence="2 3">
    <name type="scientific">Myxococcus stipitatus (strain DSM 14675 / JCM 12634 / Mx s8)</name>
    <dbReference type="NCBI Taxonomy" id="1278073"/>
    <lineage>
        <taxon>Bacteria</taxon>
        <taxon>Pseudomonadati</taxon>
        <taxon>Myxococcota</taxon>
        <taxon>Myxococcia</taxon>
        <taxon>Myxococcales</taxon>
        <taxon>Cystobacterineae</taxon>
        <taxon>Myxococcaceae</taxon>
        <taxon>Myxococcus</taxon>
    </lineage>
</organism>
<keyword evidence="3" id="KW-1185">Reference proteome</keyword>
<keyword evidence="1" id="KW-1133">Transmembrane helix</keyword>
<evidence type="ECO:0000256" key="1">
    <source>
        <dbReference type="SAM" id="Phobius"/>
    </source>
</evidence>
<feature type="transmembrane region" description="Helical" evidence="1">
    <location>
        <begin position="175"/>
        <end position="194"/>
    </location>
</feature>
<dbReference type="eggNOG" id="COG4223">
    <property type="taxonomic scope" value="Bacteria"/>
</dbReference>
<gene>
    <name evidence="2" type="ordered locus">MYSTI_03561</name>
</gene>
<dbReference type="Proteomes" id="UP000011131">
    <property type="component" value="Chromosome"/>
</dbReference>
<name>L7UBB5_MYXSD</name>
<proteinExistence type="predicted"/>
<keyword evidence="1" id="KW-0812">Transmembrane</keyword>
<evidence type="ECO:0008006" key="4">
    <source>
        <dbReference type="Google" id="ProtNLM"/>
    </source>
</evidence>
<protein>
    <recommendedName>
        <fullName evidence="4">Lipoprotein</fullName>
    </recommendedName>
</protein>
<dbReference type="AlphaFoldDB" id="L7UBB5"/>
<dbReference type="STRING" id="1278073.MYSTI_03561"/>
<dbReference type="PROSITE" id="PS51257">
    <property type="entry name" value="PROKAR_LIPOPROTEIN"/>
    <property type="match status" value="1"/>
</dbReference>
<dbReference type="EMBL" id="CP004025">
    <property type="protein sequence ID" value="AGC44867.1"/>
    <property type="molecule type" value="Genomic_DNA"/>
</dbReference>
<keyword evidence="1" id="KW-0472">Membrane</keyword>
<evidence type="ECO:0000313" key="3">
    <source>
        <dbReference type="Proteomes" id="UP000011131"/>
    </source>
</evidence>
<reference evidence="2 3" key="1">
    <citation type="journal article" date="2013" name="Genome Announc.">
        <title>Complete genome sequence of Myxococcus stipitatus strain DSM 14675, a fruiting myxobacterium.</title>
        <authorList>
            <person name="Huntley S."/>
            <person name="Kneip S."/>
            <person name="Treuner-Lange A."/>
            <person name="Sogaard-Andersen L."/>
        </authorList>
    </citation>
    <scope>NUCLEOTIDE SEQUENCE [LARGE SCALE GENOMIC DNA]</scope>
    <source>
        <strain evidence="3">DSM 14675 / JCM 12634 / Mx s8</strain>
    </source>
</reference>
<accession>L7UBB5</accession>
<feature type="transmembrane region" description="Helical" evidence="1">
    <location>
        <begin position="232"/>
        <end position="252"/>
    </location>
</feature>
<evidence type="ECO:0000313" key="2">
    <source>
        <dbReference type="EMBL" id="AGC44867.1"/>
    </source>
</evidence>
<dbReference type="PATRIC" id="fig|1278073.3.peg.3617"/>
<dbReference type="eggNOG" id="COG1372">
    <property type="taxonomic scope" value="Bacteria"/>
</dbReference>